<evidence type="ECO:0000259" key="2">
    <source>
        <dbReference type="PROSITE" id="PS51886"/>
    </source>
</evidence>
<reference evidence="3 4" key="1">
    <citation type="submission" date="2014-02" db="EMBL/GenBank/DDBJ databases">
        <title>Single nucleus genome sequencing reveals high similarity among nuclei of an endomycorrhizal fungus.</title>
        <authorList>
            <person name="Lin K."/>
            <person name="Geurts R."/>
            <person name="Zhang Z."/>
            <person name="Limpens E."/>
            <person name="Saunders D.G."/>
            <person name="Mu D."/>
            <person name="Pang E."/>
            <person name="Cao H."/>
            <person name="Cha H."/>
            <person name="Lin T."/>
            <person name="Zhou Q."/>
            <person name="Shang Y."/>
            <person name="Li Y."/>
            <person name="Ivanov S."/>
            <person name="Sharma T."/>
            <person name="Velzen R.V."/>
            <person name="Ruijter N.D."/>
            <person name="Aanen D.K."/>
            <person name="Win J."/>
            <person name="Kamoun S."/>
            <person name="Bisseling T."/>
            <person name="Huang S."/>
        </authorList>
    </citation>
    <scope>NUCLEOTIDE SEQUENCE [LARGE SCALE GENOMIC DNA]</scope>
    <source>
        <strain evidence="4">DAOM197198w</strain>
    </source>
</reference>
<dbReference type="Pfam" id="PF07534">
    <property type="entry name" value="TLD"/>
    <property type="match status" value="1"/>
</dbReference>
<dbReference type="Pfam" id="PF00651">
    <property type="entry name" value="BTB"/>
    <property type="match status" value="1"/>
</dbReference>
<dbReference type="Proteomes" id="UP000022910">
    <property type="component" value="Unassembled WGS sequence"/>
</dbReference>
<dbReference type="InterPro" id="IPR006571">
    <property type="entry name" value="TLDc_dom"/>
</dbReference>
<dbReference type="SMART" id="SM00225">
    <property type="entry name" value="BTB"/>
    <property type="match status" value="1"/>
</dbReference>
<dbReference type="InterPro" id="IPR011333">
    <property type="entry name" value="SKP1/BTB/POZ_sf"/>
</dbReference>
<proteinExistence type="predicted"/>
<gene>
    <name evidence="3" type="ORF">RirG_211310</name>
</gene>
<feature type="domain" description="TLDc" evidence="2">
    <location>
        <begin position="288"/>
        <end position="462"/>
    </location>
</feature>
<sequence>MNSQDIANDYYYERLFETEEDYDVIIYAGGEDRNGEIHAHSFVLRARSQYFQTEFSNRSFVRRDGRFIFNIPNISHQSLNKIIRFIYCGRTNLEELQGSDILRLLIAVGRFNIQPLINYIQEYLIKNRNEYIQQNSIEILEKVYRNNAFENLQNFCIKEIYNSNNFTSLNASLLKLIFNRDDLPLDEIVTWDNLIRWCRAQHSSIPEDPTRWNNYEITNMERTIHRFVPLIRFFYISPENFATKVYPYRKIMPENLVNNIVQFHLTKDQRLYSDSRPPRQPQCDFDSVIINHNHIKIFANWIYRKEKDSEYIPYKFNLLYRASRDGNTTESFHDKCDNRGATLTVVKIRRAAGSFFWGNSSQLVGGYNPLPWDNSSGWKSTYDSFIFSFTNINDLRSAKVCYSHGDANSIGCHSDKGPTFGWNLNVYRGTWYGGHSDRTNSYLNIDIPSMFSADDYEVFEVIKTCE</sequence>
<dbReference type="PANTHER" id="PTHR24410">
    <property type="entry name" value="HL07962P-RELATED"/>
    <property type="match status" value="1"/>
</dbReference>
<evidence type="ECO:0000259" key="1">
    <source>
        <dbReference type="PROSITE" id="PS50097"/>
    </source>
</evidence>
<evidence type="ECO:0000313" key="4">
    <source>
        <dbReference type="Proteomes" id="UP000022910"/>
    </source>
</evidence>
<feature type="domain" description="BTB" evidence="1">
    <location>
        <begin position="22"/>
        <end position="95"/>
    </location>
</feature>
<dbReference type="EMBL" id="JEMT01027465">
    <property type="protein sequence ID" value="EXX56990.1"/>
    <property type="molecule type" value="Genomic_DNA"/>
</dbReference>
<dbReference type="InterPro" id="IPR000210">
    <property type="entry name" value="BTB/POZ_dom"/>
</dbReference>
<dbReference type="Gene3D" id="3.30.710.10">
    <property type="entry name" value="Potassium Channel Kv1.1, Chain A"/>
    <property type="match status" value="1"/>
</dbReference>
<dbReference type="InterPro" id="IPR051481">
    <property type="entry name" value="BTB-POZ/Galectin-3-binding"/>
</dbReference>
<name>A0A015IRX1_RHIIW</name>
<comment type="caution">
    <text evidence="3">The sequence shown here is derived from an EMBL/GenBank/DDBJ whole genome shotgun (WGS) entry which is preliminary data.</text>
</comment>
<dbReference type="AlphaFoldDB" id="A0A015IRX1"/>
<dbReference type="PROSITE" id="PS51886">
    <property type="entry name" value="TLDC"/>
    <property type="match status" value="1"/>
</dbReference>
<dbReference type="CDD" id="cd18186">
    <property type="entry name" value="BTB_POZ_ZBTB_KLHL-like"/>
    <property type="match status" value="1"/>
</dbReference>
<organism evidence="3 4">
    <name type="scientific">Rhizophagus irregularis (strain DAOM 197198w)</name>
    <name type="common">Glomus intraradices</name>
    <dbReference type="NCBI Taxonomy" id="1432141"/>
    <lineage>
        <taxon>Eukaryota</taxon>
        <taxon>Fungi</taxon>
        <taxon>Fungi incertae sedis</taxon>
        <taxon>Mucoromycota</taxon>
        <taxon>Glomeromycotina</taxon>
        <taxon>Glomeromycetes</taxon>
        <taxon>Glomerales</taxon>
        <taxon>Glomeraceae</taxon>
        <taxon>Rhizophagus</taxon>
    </lineage>
</organism>
<dbReference type="SUPFAM" id="SSF54695">
    <property type="entry name" value="POZ domain"/>
    <property type="match status" value="1"/>
</dbReference>
<protein>
    <recommendedName>
        <fullName evidence="5">Btb/poz domain-containing protein 19-like</fullName>
    </recommendedName>
</protein>
<evidence type="ECO:0000313" key="3">
    <source>
        <dbReference type="EMBL" id="EXX56990.1"/>
    </source>
</evidence>
<dbReference type="PANTHER" id="PTHR24410:SF23">
    <property type="entry name" value="BTB DOMAIN-CONTAINING PROTEIN-RELATED"/>
    <property type="match status" value="1"/>
</dbReference>
<keyword evidence="4" id="KW-1185">Reference proteome</keyword>
<dbReference type="HOGENOM" id="CLU_021542_0_1_1"/>
<dbReference type="SMR" id="A0A015IRX1"/>
<dbReference type="PROSITE" id="PS50097">
    <property type="entry name" value="BTB"/>
    <property type="match status" value="1"/>
</dbReference>
<evidence type="ECO:0008006" key="5">
    <source>
        <dbReference type="Google" id="ProtNLM"/>
    </source>
</evidence>
<accession>A0A015IRX1</accession>